<feature type="compositionally biased region" description="Low complexity" evidence="1">
    <location>
        <begin position="74"/>
        <end position="84"/>
    </location>
</feature>
<feature type="compositionally biased region" description="Basic and acidic residues" evidence="1">
    <location>
        <begin position="553"/>
        <end position="562"/>
    </location>
</feature>
<accession>A0A7S4UD46</accession>
<evidence type="ECO:0000313" key="3">
    <source>
        <dbReference type="EMBL" id="CAE2338574.1"/>
    </source>
</evidence>
<reference evidence="3" key="1">
    <citation type="submission" date="2021-01" db="EMBL/GenBank/DDBJ databases">
        <authorList>
            <person name="Corre E."/>
            <person name="Pelletier E."/>
            <person name="Niang G."/>
            <person name="Scheremetjew M."/>
            <person name="Finn R."/>
            <person name="Kale V."/>
            <person name="Holt S."/>
            <person name="Cochrane G."/>
            <person name="Meng A."/>
            <person name="Brown T."/>
            <person name="Cohen L."/>
        </authorList>
    </citation>
    <scope>NUCLEOTIDE SEQUENCE</scope>
    <source>
        <strain evidence="3">CCMP 2712</strain>
    </source>
</reference>
<dbReference type="AlphaFoldDB" id="A0A7S4UD46"/>
<protein>
    <recommendedName>
        <fullName evidence="2">Lon N-terminal domain-containing protein</fullName>
    </recommendedName>
</protein>
<evidence type="ECO:0000256" key="1">
    <source>
        <dbReference type="SAM" id="MobiDB-lite"/>
    </source>
</evidence>
<feature type="compositionally biased region" description="Basic and acidic residues" evidence="1">
    <location>
        <begin position="429"/>
        <end position="449"/>
    </location>
</feature>
<gene>
    <name evidence="3" type="ORF">GTHE00462_LOCUS37738</name>
</gene>
<evidence type="ECO:0000259" key="2">
    <source>
        <dbReference type="SMART" id="SM00464"/>
    </source>
</evidence>
<sequence length="597" mass="66289">MAFGKLSGKGHSEWNYRPVILSILLVLISLDLALSQTVFIHWDEVSRGNYEPRLEGFGEPPQRKREAAAASHAPSQQEVPSSSPVEYVTSDVDEDVSPSLQEKNFIDTCSASRLREVVKQLNIRCLACSDKSHFKDAITEFVSSLSIRSLKNMLAERGRMCIRCKTRADLLSSVLQVVHLPAANVTFPVIVSFVTVLFPRGIAEFVTQDVKVIRLLRDLQSSNKKFAVSSGTRVATVAKVLSIQDLSEGTVKAKLKGGQRIKINQTWTDVKSDFTYINGTLFSDEAIKSTRTDEMKELHKQTRRIFFSLDHDAAADARSSSIGNPPAEAEGPEAFLNWLCMALAYNVFWRSQTNPFTMVTRQALLQSTDTVAKMTTVRDILIRHSESALSSSSSPFPSTVFFLPLSSPPRVSSPSLLNAPPNSSAGLHTHGEAAAHQATSEKKREEGKRSSAPPHAQQNQDGPKMPRRVEELLTALEKRGLPLRGRKDSKSSLVEALRQEMRARGFELNGGGRGGGGGIENLEALLEEALRTMDIAQRLKRQEIKKGRKHSGFKADPRHRMEEEDEEEEDGNPLPRVQEKREKAAVGRQFEPRKKTI</sequence>
<feature type="region of interest" description="Disordered" evidence="1">
    <location>
        <begin position="53"/>
        <end position="84"/>
    </location>
</feature>
<dbReference type="Gene3D" id="2.30.130.40">
    <property type="entry name" value="LON domain-like"/>
    <property type="match status" value="1"/>
</dbReference>
<feature type="compositionally biased region" description="Basic and acidic residues" evidence="1">
    <location>
        <begin position="53"/>
        <end position="67"/>
    </location>
</feature>
<dbReference type="InterPro" id="IPR015947">
    <property type="entry name" value="PUA-like_sf"/>
</dbReference>
<feature type="compositionally biased region" description="Basic and acidic residues" evidence="1">
    <location>
        <begin position="577"/>
        <end position="597"/>
    </location>
</feature>
<feature type="region of interest" description="Disordered" evidence="1">
    <location>
        <begin position="541"/>
        <end position="597"/>
    </location>
</feature>
<organism evidence="3">
    <name type="scientific">Guillardia theta</name>
    <name type="common">Cryptophyte</name>
    <name type="synonym">Cryptomonas phi</name>
    <dbReference type="NCBI Taxonomy" id="55529"/>
    <lineage>
        <taxon>Eukaryota</taxon>
        <taxon>Cryptophyceae</taxon>
        <taxon>Pyrenomonadales</taxon>
        <taxon>Geminigeraceae</taxon>
        <taxon>Guillardia</taxon>
    </lineage>
</organism>
<name>A0A7S4UD46_GUITH</name>
<dbReference type="InterPro" id="IPR046336">
    <property type="entry name" value="Lon_prtase_N_sf"/>
</dbReference>
<dbReference type="SMART" id="SM00464">
    <property type="entry name" value="LON"/>
    <property type="match status" value="1"/>
</dbReference>
<feature type="region of interest" description="Disordered" evidence="1">
    <location>
        <begin position="411"/>
        <end position="466"/>
    </location>
</feature>
<proteinExistence type="predicted"/>
<feature type="compositionally biased region" description="Low complexity" evidence="1">
    <location>
        <begin position="411"/>
        <end position="425"/>
    </location>
</feature>
<dbReference type="SUPFAM" id="SSF88697">
    <property type="entry name" value="PUA domain-like"/>
    <property type="match status" value="1"/>
</dbReference>
<feature type="domain" description="Lon N-terminal" evidence="2">
    <location>
        <begin position="186"/>
        <end position="383"/>
    </location>
</feature>
<dbReference type="Pfam" id="PF02190">
    <property type="entry name" value="LON_substr_bdg"/>
    <property type="match status" value="1"/>
</dbReference>
<dbReference type="EMBL" id="HBKN01048312">
    <property type="protein sequence ID" value="CAE2338574.1"/>
    <property type="molecule type" value="Transcribed_RNA"/>
</dbReference>
<dbReference type="InterPro" id="IPR003111">
    <property type="entry name" value="Lon_prtase_N"/>
</dbReference>